<organism evidence="1 2">
    <name type="scientific">Thioclava dalianensis</name>
    <dbReference type="NCBI Taxonomy" id="1185766"/>
    <lineage>
        <taxon>Bacteria</taxon>
        <taxon>Pseudomonadati</taxon>
        <taxon>Pseudomonadota</taxon>
        <taxon>Alphaproteobacteria</taxon>
        <taxon>Rhodobacterales</taxon>
        <taxon>Paracoccaceae</taxon>
        <taxon>Thioclava</taxon>
    </lineage>
</organism>
<dbReference type="RefSeq" id="WP_038066102.1">
    <property type="nucleotide sequence ID" value="NZ_FOVB01000002.1"/>
</dbReference>
<reference evidence="1 2" key="1">
    <citation type="submission" date="2014-03" db="EMBL/GenBank/DDBJ databases">
        <title>The draft genome sequence of Thioclava dalianensis DLFJ1-1.</title>
        <authorList>
            <person name="Lai Q."/>
            <person name="Shao Z."/>
        </authorList>
    </citation>
    <scope>NUCLEOTIDE SEQUENCE [LARGE SCALE GENOMIC DNA]</scope>
    <source>
        <strain evidence="1 2">DLFJ1-1</strain>
    </source>
</reference>
<dbReference type="EMBL" id="JHEH01000012">
    <property type="protein sequence ID" value="KEP69643.1"/>
    <property type="molecule type" value="Genomic_DNA"/>
</dbReference>
<protein>
    <submittedName>
        <fullName evidence="1">Uncharacterized protein</fullName>
    </submittedName>
</protein>
<comment type="caution">
    <text evidence="1">The sequence shown here is derived from an EMBL/GenBank/DDBJ whole genome shotgun (WGS) entry which is preliminary data.</text>
</comment>
<accession>A0A074TKX1</accession>
<dbReference type="OrthoDB" id="7875567at2"/>
<keyword evidence="2" id="KW-1185">Reference proteome</keyword>
<dbReference type="STRING" id="1185766.SAMN05216224_102690"/>
<evidence type="ECO:0000313" key="1">
    <source>
        <dbReference type="EMBL" id="KEP69643.1"/>
    </source>
</evidence>
<sequence length="65" mass="7553">MKVLSAEITVLRESIRGATIKHRDEWERIEDHAERASVQRQTVRPWTRLGKIGPKRIGNVTYVRG</sequence>
<dbReference type="Proteomes" id="UP000027725">
    <property type="component" value="Unassembled WGS sequence"/>
</dbReference>
<name>A0A074TKX1_9RHOB</name>
<proteinExistence type="predicted"/>
<gene>
    <name evidence="1" type="ORF">DL1_03135</name>
</gene>
<dbReference type="AlphaFoldDB" id="A0A074TKX1"/>
<evidence type="ECO:0000313" key="2">
    <source>
        <dbReference type="Proteomes" id="UP000027725"/>
    </source>
</evidence>